<organism evidence="2">
    <name type="scientific">Dyadobacter sp. 676</name>
    <dbReference type="NCBI Taxonomy" id="3088362"/>
    <lineage>
        <taxon>Bacteria</taxon>
        <taxon>Pseudomonadati</taxon>
        <taxon>Bacteroidota</taxon>
        <taxon>Cytophagia</taxon>
        <taxon>Cytophagales</taxon>
        <taxon>Spirosomataceae</taxon>
        <taxon>Dyadobacter</taxon>
    </lineage>
</organism>
<keyword evidence="1" id="KW-0732">Signal</keyword>
<proteinExistence type="predicted"/>
<dbReference type="RefSeq" id="WP_353720283.1">
    <property type="nucleotide sequence ID" value="NZ_CP159289.1"/>
</dbReference>
<sequence length="140" mass="15980">MKKILLLLIASLMSCTDHAIDDLSSKFVGEYAVWSEEQFSTQKTSIQITARDINHVDFMYLSHWEYWDGRPWEDITIEANNVLVESRGDTLRFNNDCIHNGVNGRITGTFVRPGNGFAFYDLKVIKNGTVAFQEKADVLD</sequence>
<reference evidence="2" key="1">
    <citation type="submission" date="2024-06" db="EMBL/GenBank/DDBJ databases">
        <title>Sequencing and assembly of the genome of Dyadobacter sp. strain 676, a symbiont of Cyamopsis tetragonoloba.</title>
        <authorList>
            <person name="Guro P."/>
            <person name="Sazanova A."/>
            <person name="Kuznetsova I."/>
            <person name="Belimov A."/>
            <person name="Safronova V."/>
        </authorList>
    </citation>
    <scope>NUCLEOTIDE SEQUENCE</scope>
    <source>
        <strain evidence="2">676</strain>
    </source>
</reference>
<gene>
    <name evidence="2" type="ORF">ABV298_00670</name>
</gene>
<feature type="signal peptide" evidence="1">
    <location>
        <begin position="1"/>
        <end position="19"/>
    </location>
</feature>
<feature type="chain" id="PRO_5043425913" evidence="1">
    <location>
        <begin position="20"/>
        <end position="140"/>
    </location>
</feature>
<dbReference type="PROSITE" id="PS51257">
    <property type="entry name" value="PROKAR_LIPOPROTEIN"/>
    <property type="match status" value="1"/>
</dbReference>
<name>A0AAU8FK64_9BACT</name>
<dbReference type="AlphaFoldDB" id="A0AAU8FK64"/>
<evidence type="ECO:0000256" key="1">
    <source>
        <dbReference type="SAM" id="SignalP"/>
    </source>
</evidence>
<protein>
    <submittedName>
        <fullName evidence="2">Uncharacterized protein</fullName>
    </submittedName>
</protein>
<accession>A0AAU8FK64</accession>
<evidence type="ECO:0000313" key="2">
    <source>
        <dbReference type="EMBL" id="XCH24976.1"/>
    </source>
</evidence>
<dbReference type="EMBL" id="CP159289">
    <property type="protein sequence ID" value="XCH24976.1"/>
    <property type="molecule type" value="Genomic_DNA"/>
</dbReference>